<evidence type="ECO:0000313" key="3">
    <source>
        <dbReference type="Proteomes" id="UP001161247"/>
    </source>
</evidence>
<feature type="region of interest" description="Disordered" evidence="1">
    <location>
        <begin position="123"/>
        <end position="197"/>
    </location>
</feature>
<dbReference type="EMBL" id="OX459122">
    <property type="protein sequence ID" value="CAI9105174.1"/>
    <property type="molecule type" value="Genomic_DNA"/>
</dbReference>
<feature type="compositionally biased region" description="Basic and acidic residues" evidence="1">
    <location>
        <begin position="366"/>
        <end position="382"/>
    </location>
</feature>
<keyword evidence="3" id="KW-1185">Reference proteome</keyword>
<feature type="compositionally biased region" description="Polar residues" evidence="1">
    <location>
        <begin position="588"/>
        <end position="601"/>
    </location>
</feature>
<dbReference type="GO" id="GO:0008017">
    <property type="term" value="F:microtubule binding"/>
    <property type="evidence" value="ECO:0007669"/>
    <property type="project" value="InterPro"/>
</dbReference>
<feature type="compositionally biased region" description="Polar residues" evidence="1">
    <location>
        <begin position="1"/>
        <end position="12"/>
    </location>
</feature>
<feature type="region of interest" description="Disordered" evidence="1">
    <location>
        <begin position="1168"/>
        <end position="1209"/>
    </location>
</feature>
<dbReference type="PANTHER" id="PTHR33737">
    <property type="entry name" value="OS05G0121800 PROTEIN"/>
    <property type="match status" value="1"/>
</dbReference>
<gene>
    <name evidence="2" type="ORF">OLC1_LOCUS13929</name>
</gene>
<protein>
    <submittedName>
        <fullName evidence="2">OLC1v1004037C1</fullName>
    </submittedName>
</protein>
<evidence type="ECO:0000313" key="2">
    <source>
        <dbReference type="EMBL" id="CAI9105174.1"/>
    </source>
</evidence>
<dbReference type="InterPro" id="IPR045882">
    <property type="entry name" value="GPT1/2"/>
</dbReference>
<dbReference type="Proteomes" id="UP001161247">
    <property type="component" value="Chromosome 5"/>
</dbReference>
<feature type="region of interest" description="Disordered" evidence="1">
    <location>
        <begin position="360"/>
        <end position="441"/>
    </location>
</feature>
<name>A0AAV1DDR1_OLDCO</name>
<feature type="compositionally biased region" description="Low complexity" evidence="1">
    <location>
        <begin position="396"/>
        <end position="407"/>
    </location>
</feature>
<proteinExistence type="predicted"/>
<reference evidence="2" key="1">
    <citation type="submission" date="2023-03" db="EMBL/GenBank/DDBJ databases">
        <authorList>
            <person name="Julca I."/>
        </authorList>
    </citation>
    <scope>NUCLEOTIDE SEQUENCE</scope>
</reference>
<feature type="region of interest" description="Disordered" evidence="1">
    <location>
        <begin position="582"/>
        <end position="603"/>
    </location>
</feature>
<accession>A0AAV1DDR1</accession>
<feature type="compositionally biased region" description="Low complexity" evidence="1">
    <location>
        <begin position="125"/>
        <end position="145"/>
    </location>
</feature>
<feature type="region of interest" description="Disordered" evidence="1">
    <location>
        <begin position="1"/>
        <end position="24"/>
    </location>
</feature>
<organism evidence="2 3">
    <name type="scientific">Oldenlandia corymbosa var. corymbosa</name>
    <dbReference type="NCBI Taxonomy" id="529605"/>
    <lineage>
        <taxon>Eukaryota</taxon>
        <taxon>Viridiplantae</taxon>
        <taxon>Streptophyta</taxon>
        <taxon>Embryophyta</taxon>
        <taxon>Tracheophyta</taxon>
        <taxon>Spermatophyta</taxon>
        <taxon>Magnoliopsida</taxon>
        <taxon>eudicotyledons</taxon>
        <taxon>Gunneridae</taxon>
        <taxon>Pentapetalae</taxon>
        <taxon>asterids</taxon>
        <taxon>lamiids</taxon>
        <taxon>Gentianales</taxon>
        <taxon>Rubiaceae</taxon>
        <taxon>Rubioideae</taxon>
        <taxon>Spermacoceae</taxon>
        <taxon>Hedyotis-Oldenlandia complex</taxon>
        <taxon>Oldenlandia</taxon>
    </lineage>
</organism>
<sequence>MNNKENTSSNWSEGPILKMEPMQMKKKKKGGYNLRKSIAWNRAFFTDEGVLDPEELSLISGTVVSSSIEGMSTINEEAMDSRVEDDQFITGSPTLQALEKNLFKGISSACSSGNGETSCLPLKHTSPASSCKTSTSKSSRKVLSTRVAKRAGSISDASPSLPSPSLKRPANIFTRKPVPVESKLPKAPVSKPRQQSLLATSNSTIRGTASSAKNQILCPVVNKQRIVEPKSYSKGVNIRKGKAKGGPESLPVKSSSLTAKRNKVHPQSSMLASTPLACPQVNKVGISDQKMIQEDGIHTREGQLSEDQDEIGRLGGSLPSNSIIADKTQQHSKVQLSKPSGLRMPSPSLAFFDQSKVSASNRISRRVVDSNPRVEKLSDKRPPAKVPQVSQPNLPSTKSSDASSKTTLPNTSITSGVLEDAGQKGTNTLDKHERNGLDSNEQMTMRMTGNEEKHHPRNDITVTSAGRGVQISDCEIPVVSDSCNHLFKNVYATDWNFDGKSNLESTGSEISKLLSQQNFTPCATEVAGTVSTIKSVLKEENSSNFADTKHVVANESQSGEVDNGKVPSSSMLRSNFMSCPSDLHQPSRCLSNEVETSTGNEDSVLDLCDPLLSEDGNSEKLIGHSQSSAGEIFVDGTYKNVESSKFELEDSVMMDDITENSHIPEAPAQIPDPPSLIAKMSENSVDQSSETGYLSIRSHKLLQLPTACLKVEHLSRNIPGSPGPDCKWIEELTCSENNQKYVSESPLVAISEERGNIAVDDAGTLMTGAVIHTNKITRLSYSELGFDQVVQPVVNQEHLLHRITGSVAYLSDEPSSSVTPSHSSKVLDLRGNESLTMLEPTHRDLFDGSCLENQVADISQTRLSSSSEICNEIQKCDLQTAAVSDPTLHACIPIKLERQCSISEPVNVKEKDGFQKDSVDTVNFSHAGDDSEHFTGGCEPDLIIGHASVVCDQFAESTDCTVESCQQESASCCLLVKAVPEDNIKLLSGHCLNEERDEAAYSEESVPHAVPDKRDPCESEFGSSKEISKTLTGLPAQGNEHDEDESIEWHCVEALRFSYTEFHSSFECRGSLIQEDLTLPEGKQCAVAEEIQVEVCQNRGDLVGDARCDVVALCQEKDEKSTTEIGKKNSLRISNEKNVSILPPKNAVPFSDEWLAAIEAAGEEILTMKGGAVQNSPPDKSAPEPSPWSPVKKKNNAIGPYDCTKYTNN</sequence>
<feature type="region of interest" description="Disordered" evidence="1">
    <location>
        <begin position="237"/>
        <end position="271"/>
    </location>
</feature>
<evidence type="ECO:0000256" key="1">
    <source>
        <dbReference type="SAM" id="MobiDB-lite"/>
    </source>
</evidence>
<dbReference type="PANTHER" id="PTHR33737:SF19">
    <property type="entry name" value="BNAA10G12980D PROTEIN"/>
    <property type="match status" value="1"/>
</dbReference>
<feature type="compositionally biased region" description="Polar residues" evidence="1">
    <location>
        <begin position="252"/>
        <end position="271"/>
    </location>
</feature>
<dbReference type="AlphaFoldDB" id="A0AAV1DDR1"/>
<feature type="region of interest" description="Disordered" evidence="1">
    <location>
        <begin position="298"/>
        <end position="348"/>
    </location>
</feature>